<reference evidence="1 2" key="1">
    <citation type="submission" date="2023-07" db="EMBL/GenBank/DDBJ databases">
        <title>Genomic Encyclopedia of Type Strains, Phase IV (KMG-IV): sequencing the most valuable type-strain genomes for metagenomic binning, comparative biology and taxonomic classification.</title>
        <authorList>
            <person name="Goeker M."/>
        </authorList>
    </citation>
    <scope>NUCLEOTIDE SEQUENCE [LARGE SCALE GENOMIC DNA]</scope>
    <source>
        <strain evidence="1 2">DSM 20694</strain>
    </source>
</reference>
<dbReference type="Gene3D" id="3.30.200.20">
    <property type="entry name" value="Phosphorylase Kinase, domain 1"/>
    <property type="match status" value="1"/>
</dbReference>
<dbReference type="PANTHER" id="PTHR39179:SF1">
    <property type="entry name" value="SPORE COAT PROTEIN I"/>
    <property type="match status" value="1"/>
</dbReference>
<dbReference type="Proteomes" id="UP001228504">
    <property type="component" value="Unassembled WGS sequence"/>
</dbReference>
<keyword evidence="2" id="KW-1185">Reference proteome</keyword>
<organism evidence="1 2">
    <name type="scientific">Eubacterium multiforme</name>
    <dbReference type="NCBI Taxonomy" id="83339"/>
    <lineage>
        <taxon>Bacteria</taxon>
        <taxon>Bacillati</taxon>
        <taxon>Bacillota</taxon>
        <taxon>Clostridia</taxon>
        <taxon>Eubacteriales</taxon>
        <taxon>Eubacteriaceae</taxon>
        <taxon>Eubacterium</taxon>
    </lineage>
</organism>
<dbReference type="InterPro" id="IPR014255">
    <property type="entry name" value="Spore_coat_CotS"/>
</dbReference>
<gene>
    <name evidence="1" type="ORF">J2S18_000762</name>
</gene>
<accession>A0ABT9URT0</accession>
<comment type="caution">
    <text evidence="1">The sequence shown here is derived from an EMBL/GenBank/DDBJ whole genome shotgun (WGS) entry which is preliminary data.</text>
</comment>
<dbReference type="InterPro" id="IPR047175">
    <property type="entry name" value="CotS-like"/>
</dbReference>
<evidence type="ECO:0000313" key="2">
    <source>
        <dbReference type="Proteomes" id="UP001228504"/>
    </source>
</evidence>
<dbReference type="EMBL" id="JAUSUF010000001">
    <property type="protein sequence ID" value="MDQ0148845.1"/>
    <property type="molecule type" value="Genomic_DNA"/>
</dbReference>
<proteinExistence type="predicted"/>
<dbReference type="InterPro" id="IPR011009">
    <property type="entry name" value="Kinase-like_dom_sf"/>
</dbReference>
<dbReference type="RefSeq" id="WP_307483425.1">
    <property type="nucleotide sequence ID" value="NZ_JAUSUF010000001.1"/>
</dbReference>
<keyword evidence="1" id="KW-0946">Virion</keyword>
<dbReference type="Gene3D" id="3.90.1200.10">
    <property type="match status" value="1"/>
</dbReference>
<name>A0ABT9URT0_9FIRM</name>
<keyword evidence="1" id="KW-0167">Capsid protein</keyword>
<evidence type="ECO:0000313" key="1">
    <source>
        <dbReference type="EMBL" id="MDQ0148845.1"/>
    </source>
</evidence>
<protein>
    <submittedName>
        <fullName evidence="1">CotS family spore coat protein</fullName>
    </submittedName>
</protein>
<sequence>MGKVRYLEKNFLCRYDLSKNFFDKLGLNILDITPLRKLFILNTTDGAKILKKVDYKEDKIRFIDESLNFINKEFKNTMKMDRFNENEAFICWKGEDYILMDLIKGREASVSNPIEAKMCSEALANLHKASKNILEHLNEKGIEPIMGEDLCAYYNNIKNDLINIKSWVKGYSYKNEFDKLFLENCDRYIEEIKKVEEMLWVSNYKELIKDKELISICHNDLANHNFIVNEKDVNIIDFDYGTVDLRTVDLADFLLKWIKNSTFDISKGKVVLESYNNILKIKDEEYKLIYVLMSFPRDIYSIIKSYYHKSKEWDMEVFLHRFKNKLENDIFRIKFLNDYKEFYEKEILLN</sequence>
<dbReference type="SUPFAM" id="SSF56112">
    <property type="entry name" value="Protein kinase-like (PK-like)"/>
    <property type="match status" value="1"/>
</dbReference>
<dbReference type="Pfam" id="PF01633">
    <property type="entry name" value="Choline_kinase"/>
    <property type="match status" value="1"/>
</dbReference>
<dbReference type="NCBIfam" id="TIGR02906">
    <property type="entry name" value="spore_CotS"/>
    <property type="match status" value="1"/>
</dbReference>
<dbReference type="PANTHER" id="PTHR39179">
    <property type="entry name" value="SPORE COAT PROTEIN I"/>
    <property type="match status" value="1"/>
</dbReference>